<dbReference type="Proteomes" id="UP000023152">
    <property type="component" value="Unassembled WGS sequence"/>
</dbReference>
<gene>
    <name evidence="2" type="ORF">RFI_24474</name>
</gene>
<protein>
    <submittedName>
        <fullName evidence="2">Uncharacterized protein</fullName>
    </submittedName>
</protein>
<sequence>MIQCACQALSIATLLHSLSSFYQLNNLQTTYDLIVLVMVECICSKNDLRTNLDGKNFCFVAIAKLPREKTLLLQKELATFTTQLTNDKKETQLNNQTNTNTTRPQEDNSTLDNEQRESGKKHSKKSSKSKIKTKLQDTNASLITTEKNEIDFSKF</sequence>
<evidence type="ECO:0000256" key="1">
    <source>
        <dbReference type="SAM" id="MobiDB-lite"/>
    </source>
</evidence>
<evidence type="ECO:0000313" key="2">
    <source>
        <dbReference type="EMBL" id="ETO12900.1"/>
    </source>
</evidence>
<dbReference type="AlphaFoldDB" id="X6MIN7"/>
<keyword evidence="3" id="KW-1185">Reference proteome</keyword>
<evidence type="ECO:0000313" key="3">
    <source>
        <dbReference type="Proteomes" id="UP000023152"/>
    </source>
</evidence>
<dbReference type="EMBL" id="ASPP01020984">
    <property type="protein sequence ID" value="ETO12900.1"/>
    <property type="molecule type" value="Genomic_DNA"/>
</dbReference>
<comment type="caution">
    <text evidence="2">The sequence shown here is derived from an EMBL/GenBank/DDBJ whole genome shotgun (WGS) entry which is preliminary data.</text>
</comment>
<reference evidence="2 3" key="1">
    <citation type="journal article" date="2013" name="Curr. Biol.">
        <title>The Genome of the Foraminiferan Reticulomyxa filosa.</title>
        <authorList>
            <person name="Glockner G."/>
            <person name="Hulsmann N."/>
            <person name="Schleicher M."/>
            <person name="Noegel A.A."/>
            <person name="Eichinger L."/>
            <person name="Gallinger C."/>
            <person name="Pawlowski J."/>
            <person name="Sierra R."/>
            <person name="Euteneuer U."/>
            <person name="Pillet L."/>
            <person name="Moustafa A."/>
            <person name="Platzer M."/>
            <person name="Groth M."/>
            <person name="Szafranski K."/>
            <person name="Schliwa M."/>
        </authorList>
    </citation>
    <scope>NUCLEOTIDE SEQUENCE [LARGE SCALE GENOMIC DNA]</scope>
</reference>
<organism evidence="2 3">
    <name type="scientific">Reticulomyxa filosa</name>
    <dbReference type="NCBI Taxonomy" id="46433"/>
    <lineage>
        <taxon>Eukaryota</taxon>
        <taxon>Sar</taxon>
        <taxon>Rhizaria</taxon>
        <taxon>Retaria</taxon>
        <taxon>Foraminifera</taxon>
        <taxon>Monothalamids</taxon>
        <taxon>Reticulomyxidae</taxon>
        <taxon>Reticulomyxa</taxon>
    </lineage>
</organism>
<name>X6MIN7_RETFI</name>
<proteinExistence type="predicted"/>
<accession>X6MIN7</accession>
<feature type="region of interest" description="Disordered" evidence="1">
    <location>
        <begin position="88"/>
        <end position="138"/>
    </location>
</feature>
<feature type="compositionally biased region" description="Low complexity" evidence="1">
    <location>
        <begin position="92"/>
        <end position="102"/>
    </location>
</feature>
<feature type="compositionally biased region" description="Basic residues" evidence="1">
    <location>
        <begin position="121"/>
        <end position="133"/>
    </location>
</feature>